<feature type="domain" description="Glutamate synthase" evidence="5">
    <location>
        <begin position="385"/>
        <end position="487"/>
    </location>
</feature>
<sequence>MKSTLGLLLHRHLYRTTLETVSWTPCVIREAASSMLGVPQWRPPRFPPICSPRMTPSTSTERNPSPLSTRANMPFHVLLITSLLARLSLLKNTMYLIIGLYDPFLALRFCLSRLTFQFQVKFRAPSDLDELTLPVCLGFVMISHTIPYYGVGAALKKRPGNLYPQTSTLENSTLPTQSIGIRCLQSERSKASFCSHSLRPTRIWLPGYAIDPTSVFAPVQCLTNQSLKKLTALLHAIAMNDLGGKSNTGEGGEDASCSLVMPDGDTMRSAIKQVASGQFKVTSKYLANSDELFLNFNIVQIKMAQGAKLPGHKVTKSIAKTRHSTAGVGLISPPPHHNIYSIEDLKTVDLRLQVFQSKGAGLGESVGSRICQSPLRTRPGGGPSNIRTARDLAIAALLSAEKFGFATTPLIAIGCIMMRYFHQLVSPILFSSPQSLNHCFLPKHLPCRCCSPRPSLKSKFTGQPEHIIKFFYHVAEELRTHMAKMGFRTMNEMVGRTDLLKVDRTLRNPKTVNIDLSVVLKPAWKMRPVFATFKAKQQNHQMYARLDDKFIDEAEPAKGLPVRIEADGKNIELSVMDGHLSSLLRRMGKAGYLYLFSSSDCLLHLLTRSRYSLVVSNSLASDEKELEQDTIHVDMRGSAGQSLGALLASAITLELEGDANDHWPTGCLPAPILTLQGRIKRYYWHFATLGEAYLCGIAAERLAVRNLGLIAVVKGVGNHGCEYMTCRRAGRNFAARMSGGIAYVLDMTRDFKSKVNQEMVELVTFNDTHKIAGLRKLRVMPLDYKAVLEAGSKAAIPSDPHRHMPGFAIKGDTYYPVEDKAKTNVNNLLEVLTATLAPPEPPVVDLEDTMVDEASAKNIVERLDKTKGFMKYKWLNENY</sequence>
<dbReference type="SUPFAM" id="SSF69336">
    <property type="entry name" value="Alpha subunit of glutamate synthase, C-terminal domain"/>
    <property type="match status" value="1"/>
</dbReference>
<dbReference type="Proteomes" id="UP000037035">
    <property type="component" value="Unassembled WGS sequence"/>
</dbReference>
<comment type="pathway">
    <text evidence="2">Nitrogen metabolism.</text>
</comment>
<dbReference type="InterPro" id="IPR002932">
    <property type="entry name" value="Glu_synthdom"/>
</dbReference>
<dbReference type="STRING" id="27349.A0A0L6V3L0"/>
<dbReference type="PANTHER" id="PTHR43100">
    <property type="entry name" value="GLUTAMATE SYNTHASE [NADPH] SMALL CHAIN"/>
    <property type="match status" value="1"/>
</dbReference>
<name>A0A0L6V3L0_9BASI</name>
<evidence type="ECO:0000256" key="1">
    <source>
        <dbReference type="ARBA" id="ARBA00004802"/>
    </source>
</evidence>
<dbReference type="SUPFAM" id="SSF51395">
    <property type="entry name" value="FMN-linked oxidoreductases"/>
    <property type="match status" value="1"/>
</dbReference>
<dbReference type="EMBL" id="LAVV01007614">
    <property type="protein sequence ID" value="KNZ55353.1"/>
    <property type="molecule type" value="Genomic_DNA"/>
</dbReference>
<protein>
    <submittedName>
        <fullName evidence="6">Glutamate synthase [NADPH]</fullName>
    </submittedName>
</protein>
<evidence type="ECO:0000313" key="7">
    <source>
        <dbReference type="Proteomes" id="UP000037035"/>
    </source>
</evidence>
<comment type="pathway">
    <text evidence="1">Energy metabolism; nitrogen metabolism.</text>
</comment>
<evidence type="ECO:0000313" key="6">
    <source>
        <dbReference type="EMBL" id="KNZ55353.1"/>
    </source>
</evidence>
<dbReference type="VEuPathDB" id="FungiDB:VP01_2700g1"/>
<gene>
    <name evidence="6" type="ORF">VP01_2700g1</name>
</gene>
<keyword evidence="7" id="KW-1185">Reference proteome</keyword>
<comment type="similarity">
    <text evidence="3">Belongs to the glutamate synthase family.</text>
</comment>
<dbReference type="OrthoDB" id="4327079at2759"/>
<dbReference type="Pfam" id="PF01645">
    <property type="entry name" value="Glu_synthase"/>
    <property type="match status" value="2"/>
</dbReference>
<comment type="caution">
    <text evidence="6">The sequence shown here is derived from an EMBL/GenBank/DDBJ whole genome shotgun (WGS) entry which is preliminary data.</text>
</comment>
<organism evidence="6 7">
    <name type="scientific">Puccinia sorghi</name>
    <dbReference type="NCBI Taxonomy" id="27349"/>
    <lineage>
        <taxon>Eukaryota</taxon>
        <taxon>Fungi</taxon>
        <taxon>Dikarya</taxon>
        <taxon>Basidiomycota</taxon>
        <taxon>Pucciniomycotina</taxon>
        <taxon>Pucciniomycetes</taxon>
        <taxon>Pucciniales</taxon>
        <taxon>Pucciniaceae</taxon>
        <taxon>Puccinia</taxon>
    </lineage>
</organism>
<evidence type="ECO:0000256" key="2">
    <source>
        <dbReference type="ARBA" id="ARBA00004909"/>
    </source>
</evidence>
<evidence type="ECO:0000256" key="3">
    <source>
        <dbReference type="ARBA" id="ARBA00009716"/>
    </source>
</evidence>
<evidence type="ECO:0000259" key="5">
    <source>
        <dbReference type="Pfam" id="PF01645"/>
    </source>
</evidence>
<dbReference type="GO" id="GO:0015930">
    <property type="term" value="F:glutamate synthase activity"/>
    <property type="evidence" value="ECO:0007669"/>
    <property type="project" value="InterPro"/>
</dbReference>
<feature type="domain" description="Glutamate synthase alpha subunit C-terminal" evidence="4">
    <location>
        <begin position="622"/>
        <end position="770"/>
    </location>
</feature>
<dbReference type="InterPro" id="IPR036485">
    <property type="entry name" value="Glu_synth_asu_C_sf"/>
</dbReference>
<dbReference type="GO" id="GO:0006537">
    <property type="term" value="P:glutamate biosynthetic process"/>
    <property type="evidence" value="ECO:0007669"/>
    <property type="project" value="InterPro"/>
</dbReference>
<dbReference type="InterPro" id="IPR002489">
    <property type="entry name" value="Glu_synth_asu_C"/>
</dbReference>
<proteinExistence type="inferred from homology"/>
<evidence type="ECO:0000259" key="4">
    <source>
        <dbReference type="Pfam" id="PF01493"/>
    </source>
</evidence>
<dbReference type="Pfam" id="PF01493">
    <property type="entry name" value="GXGXG"/>
    <property type="match status" value="1"/>
</dbReference>
<dbReference type="Gene3D" id="2.160.20.60">
    <property type="entry name" value="Glutamate synthase, alpha subunit, C-terminal domain"/>
    <property type="match status" value="1"/>
</dbReference>
<dbReference type="AlphaFoldDB" id="A0A0L6V3L0"/>
<dbReference type="UniPathway" id="UPA00045"/>
<reference evidence="6 7" key="1">
    <citation type="submission" date="2015-08" db="EMBL/GenBank/DDBJ databases">
        <title>Next Generation Sequencing and Analysis of the Genome of Puccinia sorghi L Schw, the Causal Agent of Maize Common Rust.</title>
        <authorList>
            <person name="Rochi L."/>
            <person name="Burguener G."/>
            <person name="Darino M."/>
            <person name="Turjanski A."/>
            <person name="Kreff E."/>
            <person name="Dieguez M.J."/>
            <person name="Sacco F."/>
        </authorList>
    </citation>
    <scope>NUCLEOTIDE SEQUENCE [LARGE SCALE GENOMIC DNA]</scope>
    <source>
        <strain evidence="6 7">RO10H11247</strain>
    </source>
</reference>
<feature type="domain" description="Glutamate synthase" evidence="5">
    <location>
        <begin position="234"/>
        <end position="348"/>
    </location>
</feature>
<accession>A0A0L6V3L0</accession>
<dbReference type="PANTHER" id="PTHR43100:SF1">
    <property type="entry name" value="GLUTAMATE SYNTHASE [NADPH] SMALL CHAIN"/>
    <property type="match status" value="1"/>
</dbReference>
<dbReference type="InterPro" id="IPR013785">
    <property type="entry name" value="Aldolase_TIM"/>
</dbReference>
<dbReference type="InterPro" id="IPR051394">
    <property type="entry name" value="Glutamate_Synthase"/>
</dbReference>
<dbReference type="Gene3D" id="3.20.20.70">
    <property type="entry name" value="Aldolase class I"/>
    <property type="match status" value="2"/>
</dbReference>